<evidence type="ECO:0000256" key="8">
    <source>
        <dbReference type="PROSITE-ProRule" id="PRU01360"/>
    </source>
</evidence>
<dbReference type="InterPro" id="IPR036942">
    <property type="entry name" value="Beta-barrel_TonB_sf"/>
</dbReference>
<comment type="similarity">
    <text evidence="8">Belongs to the TonB-dependent receptor family.</text>
</comment>
<evidence type="ECO:0000256" key="2">
    <source>
        <dbReference type="ARBA" id="ARBA00022448"/>
    </source>
</evidence>
<dbReference type="EMBL" id="JXXE01000558">
    <property type="protein sequence ID" value="KIZ36789.1"/>
    <property type="molecule type" value="Genomic_DNA"/>
</dbReference>
<gene>
    <name evidence="10" type="ORF">OO17_24305</name>
</gene>
<accession>A0A0D7E7E6</accession>
<protein>
    <submittedName>
        <fullName evidence="10">TonB-dependent receptor</fullName>
    </submittedName>
</protein>
<dbReference type="GO" id="GO:0015344">
    <property type="term" value="F:siderophore uptake transmembrane transporter activity"/>
    <property type="evidence" value="ECO:0007669"/>
    <property type="project" value="TreeGrafter"/>
</dbReference>
<reference evidence="10 11" key="1">
    <citation type="submission" date="2014-11" db="EMBL/GenBank/DDBJ databases">
        <title>Genomics and ecophysiology of heterotrophic nitrogen fixing bacteria isolated from estuarine surface water.</title>
        <authorList>
            <person name="Bentzon-Tilia M."/>
            <person name="Severin I."/>
            <person name="Hansen L.H."/>
            <person name="Riemann L."/>
        </authorList>
    </citation>
    <scope>NUCLEOTIDE SEQUENCE [LARGE SCALE GENOMIC DNA]</scope>
    <source>
        <strain evidence="10 11">BAL398</strain>
    </source>
</reference>
<comment type="caution">
    <text evidence="10">The sequence shown here is derived from an EMBL/GenBank/DDBJ whole genome shotgun (WGS) entry which is preliminary data.</text>
</comment>
<evidence type="ECO:0000259" key="9">
    <source>
        <dbReference type="Pfam" id="PF00593"/>
    </source>
</evidence>
<dbReference type="InterPro" id="IPR039426">
    <property type="entry name" value="TonB-dep_rcpt-like"/>
</dbReference>
<evidence type="ECO:0000256" key="1">
    <source>
        <dbReference type="ARBA" id="ARBA00004571"/>
    </source>
</evidence>
<dbReference type="PATRIC" id="fig|1076.23.peg.5813"/>
<keyword evidence="6 8" id="KW-0472">Membrane</keyword>
<dbReference type="AlphaFoldDB" id="A0A0D7E7E6"/>
<dbReference type="RefSeq" id="WP_044416620.1">
    <property type="nucleotide sequence ID" value="NZ_JXXE01000558.1"/>
</dbReference>
<evidence type="ECO:0000256" key="7">
    <source>
        <dbReference type="ARBA" id="ARBA00023237"/>
    </source>
</evidence>
<dbReference type="PANTHER" id="PTHR32552:SF83">
    <property type="entry name" value="BLR3904 PROTEIN"/>
    <property type="match status" value="1"/>
</dbReference>
<dbReference type="SUPFAM" id="SSF56935">
    <property type="entry name" value="Porins"/>
    <property type="match status" value="1"/>
</dbReference>
<evidence type="ECO:0000313" key="11">
    <source>
        <dbReference type="Proteomes" id="UP000032515"/>
    </source>
</evidence>
<comment type="subcellular location">
    <subcellularLocation>
        <location evidence="1 8">Cell outer membrane</location>
        <topology evidence="1 8">Multi-pass membrane protein</topology>
    </subcellularLocation>
</comment>
<feature type="domain" description="TonB-dependent receptor-like beta-barrel" evidence="9">
    <location>
        <begin position="58"/>
        <end position="333"/>
    </location>
</feature>
<keyword evidence="4 8" id="KW-0812">Transmembrane</keyword>
<evidence type="ECO:0000256" key="6">
    <source>
        <dbReference type="ARBA" id="ARBA00023136"/>
    </source>
</evidence>
<dbReference type="Pfam" id="PF00593">
    <property type="entry name" value="TonB_dep_Rec_b-barrel"/>
    <property type="match status" value="1"/>
</dbReference>
<dbReference type="OrthoDB" id="9760333at2"/>
<dbReference type="PANTHER" id="PTHR32552">
    <property type="entry name" value="FERRICHROME IRON RECEPTOR-RELATED"/>
    <property type="match status" value="1"/>
</dbReference>
<proteinExistence type="inferred from homology"/>
<feature type="non-terminal residue" evidence="10">
    <location>
        <position position="1"/>
    </location>
</feature>
<dbReference type="InterPro" id="IPR000531">
    <property type="entry name" value="Beta-barrel_TonB"/>
</dbReference>
<name>A0A0D7E7E6_RHOPL</name>
<sequence length="366" mass="39457">FKFDTGAVKHALVTGAEVSQEKVSRDTYAGLTSELSGFQSGRSLVVPLLSPPNLFAFNTSPQLAGNVTDIKVDTKSVYAIETANYRDVVILNGGIRYDDYNITGTNATATTGVQSGMFNYNLGAVLKPVPYGSLYAAYATSSNPVGAELDASGTAYGGLVVNNTTFQALSPERNKAIEVGTKWELFDRHLLVTGALFQTDKTNARETSGSDIIAGAAYRVRGVDLGASGKITDRWSLYAGLVLMESRVEKSIDPTMVGVQLANIAHQSFNVLTKYRIGDPWEVGGQATYASKIYGGTLGATNGNELPSHWRFDGFVEYKVDRHLTAKLSANNIFNTVYYDAFYRSNTPFAFIAPGRSVLLSLRGSL</sequence>
<evidence type="ECO:0000256" key="5">
    <source>
        <dbReference type="ARBA" id="ARBA00023077"/>
    </source>
</evidence>
<keyword evidence="5" id="KW-0798">TonB box</keyword>
<evidence type="ECO:0000313" key="10">
    <source>
        <dbReference type="EMBL" id="KIZ36789.1"/>
    </source>
</evidence>
<evidence type="ECO:0000256" key="3">
    <source>
        <dbReference type="ARBA" id="ARBA00022452"/>
    </source>
</evidence>
<keyword evidence="3 8" id="KW-1134">Transmembrane beta strand</keyword>
<keyword evidence="2 8" id="KW-0813">Transport</keyword>
<keyword evidence="10" id="KW-0675">Receptor</keyword>
<evidence type="ECO:0000256" key="4">
    <source>
        <dbReference type="ARBA" id="ARBA00022692"/>
    </source>
</evidence>
<dbReference type="PROSITE" id="PS52016">
    <property type="entry name" value="TONB_DEPENDENT_REC_3"/>
    <property type="match status" value="1"/>
</dbReference>
<dbReference type="Gene3D" id="2.40.170.20">
    <property type="entry name" value="TonB-dependent receptor, beta-barrel domain"/>
    <property type="match status" value="1"/>
</dbReference>
<keyword evidence="7 8" id="KW-0998">Cell outer membrane</keyword>
<dbReference type="GO" id="GO:0009279">
    <property type="term" value="C:cell outer membrane"/>
    <property type="evidence" value="ECO:0007669"/>
    <property type="project" value="UniProtKB-SubCell"/>
</dbReference>
<dbReference type="Proteomes" id="UP000032515">
    <property type="component" value="Unassembled WGS sequence"/>
</dbReference>
<organism evidence="10 11">
    <name type="scientific">Rhodopseudomonas palustris</name>
    <dbReference type="NCBI Taxonomy" id="1076"/>
    <lineage>
        <taxon>Bacteria</taxon>
        <taxon>Pseudomonadati</taxon>
        <taxon>Pseudomonadota</taxon>
        <taxon>Alphaproteobacteria</taxon>
        <taxon>Hyphomicrobiales</taxon>
        <taxon>Nitrobacteraceae</taxon>
        <taxon>Rhodopseudomonas</taxon>
    </lineage>
</organism>